<organism evidence="2 3">
    <name type="scientific">Adlercreutzia equolifaciens subsp. celatus DSM 18785</name>
    <dbReference type="NCBI Taxonomy" id="1121021"/>
    <lineage>
        <taxon>Bacteria</taxon>
        <taxon>Bacillati</taxon>
        <taxon>Actinomycetota</taxon>
        <taxon>Coriobacteriia</taxon>
        <taxon>Eggerthellales</taxon>
        <taxon>Eggerthellaceae</taxon>
        <taxon>Adlercreutzia</taxon>
    </lineage>
</organism>
<keyword evidence="1" id="KW-0472">Membrane</keyword>
<keyword evidence="3" id="KW-1185">Reference proteome</keyword>
<dbReference type="EMBL" id="QICA01000018">
    <property type="protein sequence ID" value="RNL36870.1"/>
    <property type="molecule type" value="Genomic_DNA"/>
</dbReference>
<proteinExistence type="predicted"/>
<dbReference type="Proteomes" id="UP000278327">
    <property type="component" value="Unassembled WGS sequence"/>
</dbReference>
<feature type="transmembrane region" description="Helical" evidence="1">
    <location>
        <begin position="45"/>
        <end position="69"/>
    </location>
</feature>
<evidence type="ECO:0000313" key="2">
    <source>
        <dbReference type="EMBL" id="RNL36870.1"/>
    </source>
</evidence>
<dbReference type="AlphaFoldDB" id="A0A3N0AQ58"/>
<keyword evidence="1" id="KW-1133">Transmembrane helix</keyword>
<comment type="caution">
    <text evidence="2">The sequence shown here is derived from an EMBL/GenBank/DDBJ whole genome shotgun (WGS) entry which is preliminary data.</text>
</comment>
<protein>
    <submittedName>
        <fullName evidence="2">Uncharacterized protein</fullName>
    </submittedName>
</protein>
<sequence length="272" mass="31756">MKIEYKRAEYNLPIVCLLKYFWLRLWFYWRRLLRCLRRCASNMMYWMLLLVPFALVSFAVLVLLCHSSILSVEDAVSVAVSAFLGSYLLLVIKDLWDTEATRHRMLVEQYNLYYGSVHEATTLLRKLVAACGLRIDNDSFDPYLSENLHEEYSRQIDRSDIASSVASEVELCGRKLIEAFSRLEGSMRGRMLIDSDGDALIDNFISTIDDIQDVVMAERLSDFSKMREALKGIVLSSYHIFACLRRPWRYPMDLRRSRMLENWLVSKNKVCA</sequence>
<feature type="transmembrane region" description="Helical" evidence="1">
    <location>
        <begin position="75"/>
        <end position="96"/>
    </location>
</feature>
<name>A0A3N0AQ58_9ACTN</name>
<feature type="transmembrane region" description="Helical" evidence="1">
    <location>
        <begin position="12"/>
        <end position="33"/>
    </location>
</feature>
<keyword evidence="1" id="KW-0812">Transmembrane</keyword>
<gene>
    <name evidence="2" type="ORF">DMP10_09960</name>
</gene>
<accession>A0A3N0AQ58</accession>
<evidence type="ECO:0000313" key="3">
    <source>
        <dbReference type="Proteomes" id="UP000278327"/>
    </source>
</evidence>
<reference evidence="2 3" key="1">
    <citation type="journal article" date="2019" name="Microbiol. Resour. Announc.">
        <title>Draft Genome Sequences of Type Strains of Gordonibacter faecihominis, Paraeggerthella hongkongensis, Parvibacter caecicola,Slackia equolifaciens, Slackia faecicanis, and Slackia isoflavoniconvertens.</title>
        <authorList>
            <person name="Danylec N."/>
            <person name="Stoll D.A."/>
            <person name="Dotsch A."/>
            <person name="Huch M."/>
        </authorList>
    </citation>
    <scope>NUCLEOTIDE SEQUENCE [LARGE SCALE GENOMIC DNA]</scope>
    <source>
        <strain evidence="2 3">DSM 18785</strain>
    </source>
</reference>
<evidence type="ECO:0000256" key="1">
    <source>
        <dbReference type="SAM" id="Phobius"/>
    </source>
</evidence>